<evidence type="ECO:0000256" key="3">
    <source>
        <dbReference type="ARBA" id="ARBA00022741"/>
    </source>
</evidence>
<keyword evidence="3" id="KW-0547">Nucleotide-binding</keyword>
<feature type="compositionally biased region" description="Polar residues" evidence="8">
    <location>
        <begin position="140"/>
        <end position="149"/>
    </location>
</feature>
<organism evidence="9 10">
    <name type="scientific">Erpetoichthys calabaricus</name>
    <name type="common">Rope fish</name>
    <name type="synonym">Calamoichthys calabaricus</name>
    <dbReference type="NCBI Taxonomy" id="27687"/>
    <lineage>
        <taxon>Eukaryota</taxon>
        <taxon>Metazoa</taxon>
        <taxon>Chordata</taxon>
        <taxon>Craniata</taxon>
        <taxon>Vertebrata</taxon>
        <taxon>Euteleostomi</taxon>
        <taxon>Actinopterygii</taxon>
        <taxon>Polypteriformes</taxon>
        <taxon>Polypteridae</taxon>
        <taxon>Erpetoichthys</taxon>
    </lineage>
</organism>
<dbReference type="GeneID" id="114666407"/>
<reference evidence="9" key="1">
    <citation type="submission" date="2021-06" db="EMBL/GenBank/DDBJ databases">
        <authorList>
            <consortium name="Wellcome Sanger Institute Data Sharing"/>
        </authorList>
    </citation>
    <scope>NUCLEOTIDE SEQUENCE [LARGE SCALE GENOMIC DNA]</scope>
</reference>
<comment type="catalytic activity">
    <reaction evidence="6">
        <text>1D-myo-inositol 1,4,5-trisphosphate + ATP = 1D-myo-inositol 1,3,4,5-tetrakisphosphate + ADP + H(+)</text>
        <dbReference type="Rhea" id="RHEA:11020"/>
        <dbReference type="ChEBI" id="CHEBI:15378"/>
        <dbReference type="ChEBI" id="CHEBI:30616"/>
        <dbReference type="ChEBI" id="CHEBI:57895"/>
        <dbReference type="ChEBI" id="CHEBI:203600"/>
        <dbReference type="ChEBI" id="CHEBI:456216"/>
        <dbReference type="EC" id="2.7.1.127"/>
    </reaction>
    <physiologicalReaction direction="left-to-right" evidence="6">
        <dbReference type="Rhea" id="RHEA:11021"/>
    </physiologicalReaction>
</comment>
<dbReference type="InterPro" id="IPR005522">
    <property type="entry name" value="IPK"/>
</dbReference>
<dbReference type="GO" id="GO:0046854">
    <property type="term" value="P:phosphatidylinositol phosphate biosynthetic process"/>
    <property type="evidence" value="ECO:0007669"/>
    <property type="project" value="TreeGrafter"/>
</dbReference>
<dbReference type="GeneTree" id="ENSGT00940000166410"/>
<accession>A0A8C4TJ34</accession>
<sequence>MQIAESVGMTSLTASAGCSPDCDKNPTDNLSASEGPRRRNSGVAAGDTGAEPVRGEVSVHQLRALFEARNTEPRHCSPHPRGKHMPKERRRSSRESTQSGWSQKERRSSRKSSDTCNGVLPSDEPNRAQAATREGRKQEQLQCVPQVTITPEGGGSPREMIVDLDEVNGPLRRRLSNSSLSSTGSSTVLDESEDDILSDNETKSKGIVTLETSEDLTVNRPWWKIKTIVHCPLVVPPRKRYAWVQLAGHKGSFKAGEEGTILKKFSENEKACFERLMNDILHSYVPNYHGVVDRDGESFLRLTDLLAEFDGPCVMDCKMGVRTYLEEELVRARERPKLRKDMYKKMMEVDPNAPTDEEHTQQAVTKPRYMQWRETLSSTNTLGFRIEGIKKADGTCNTDFKKTRTKEEVAQVIKDFVENNRNILKSYLTKLEEIRNILDRSEFFKRHEVIGSSLLFIHDHKELVRVWLIDFGKTTLLPDGQTLDHCVPWCEGNREDGYLWGLDNMVNLITDIVNE</sequence>
<feature type="compositionally biased region" description="Basic residues" evidence="8">
    <location>
        <begin position="76"/>
        <end position="92"/>
    </location>
</feature>
<reference evidence="9" key="3">
    <citation type="submission" date="2025-09" db="UniProtKB">
        <authorList>
            <consortium name="Ensembl"/>
        </authorList>
    </citation>
    <scope>IDENTIFICATION</scope>
</reference>
<dbReference type="GO" id="GO:0032958">
    <property type="term" value="P:inositol phosphate biosynthetic process"/>
    <property type="evidence" value="ECO:0007669"/>
    <property type="project" value="InterPro"/>
</dbReference>
<dbReference type="PANTHER" id="PTHR12400">
    <property type="entry name" value="INOSITOL POLYPHOSPHATE KINASE"/>
    <property type="match status" value="1"/>
</dbReference>
<reference evidence="9" key="2">
    <citation type="submission" date="2025-08" db="UniProtKB">
        <authorList>
            <consortium name="Ensembl"/>
        </authorList>
    </citation>
    <scope>IDENTIFICATION</scope>
</reference>
<dbReference type="PANTHER" id="PTHR12400:SF55">
    <property type="entry name" value="INOSITOL-TRISPHOSPHATE 3-KINASE A"/>
    <property type="match status" value="1"/>
</dbReference>
<proteinExistence type="inferred from homology"/>
<dbReference type="SUPFAM" id="SSF56104">
    <property type="entry name" value="SAICAR synthase-like"/>
    <property type="match status" value="1"/>
</dbReference>
<gene>
    <name evidence="9" type="primary">itpka</name>
</gene>
<dbReference type="Proteomes" id="UP000694620">
    <property type="component" value="Chromosome 16"/>
</dbReference>
<dbReference type="EC" id="2.7.-.-" evidence="7"/>
<dbReference type="AlphaFoldDB" id="A0A8C4TJ34"/>
<evidence type="ECO:0000256" key="7">
    <source>
        <dbReference type="RuleBase" id="RU363090"/>
    </source>
</evidence>
<evidence type="ECO:0000313" key="9">
    <source>
        <dbReference type="Ensembl" id="ENSECRP00000030093.1"/>
    </source>
</evidence>
<evidence type="ECO:0000256" key="8">
    <source>
        <dbReference type="SAM" id="MobiDB-lite"/>
    </source>
</evidence>
<dbReference type="GO" id="GO:0005737">
    <property type="term" value="C:cytoplasm"/>
    <property type="evidence" value="ECO:0007669"/>
    <property type="project" value="TreeGrafter"/>
</dbReference>
<evidence type="ECO:0000313" key="10">
    <source>
        <dbReference type="Proteomes" id="UP000694620"/>
    </source>
</evidence>
<feature type="region of interest" description="Disordered" evidence="8">
    <location>
        <begin position="173"/>
        <end position="194"/>
    </location>
</feature>
<dbReference type="InterPro" id="IPR038286">
    <property type="entry name" value="IPK_sf"/>
</dbReference>
<dbReference type="CTD" id="3706"/>
<keyword evidence="10" id="KW-1185">Reference proteome</keyword>
<dbReference type="GO" id="GO:0008440">
    <property type="term" value="F:inositol-1,4,5-trisphosphate 3-kinase activity"/>
    <property type="evidence" value="ECO:0007669"/>
    <property type="project" value="UniProtKB-EC"/>
</dbReference>
<dbReference type="Gene3D" id="3.30.470.160">
    <property type="entry name" value="Inositol polyphosphate kinase"/>
    <property type="match status" value="1"/>
</dbReference>
<dbReference type="FunFam" id="3.30.470.160:FF:000001">
    <property type="entry name" value="Kinase"/>
    <property type="match status" value="1"/>
</dbReference>
<evidence type="ECO:0000256" key="5">
    <source>
        <dbReference type="ARBA" id="ARBA00022840"/>
    </source>
</evidence>
<keyword evidence="2 7" id="KW-0808">Transferase</keyword>
<dbReference type="GO" id="GO:0000828">
    <property type="term" value="F:inositol hexakisphosphate kinase activity"/>
    <property type="evidence" value="ECO:0007669"/>
    <property type="project" value="TreeGrafter"/>
</dbReference>
<comment type="similarity">
    <text evidence="1 7">Belongs to the inositol phosphokinase (IPK) family.</text>
</comment>
<feature type="compositionally biased region" description="Low complexity" evidence="8">
    <location>
        <begin position="176"/>
        <end position="186"/>
    </location>
</feature>
<feature type="region of interest" description="Disordered" evidence="8">
    <location>
        <begin position="1"/>
        <end position="160"/>
    </location>
</feature>
<evidence type="ECO:0000256" key="1">
    <source>
        <dbReference type="ARBA" id="ARBA00007374"/>
    </source>
</evidence>
<keyword evidence="4 7" id="KW-0418">Kinase</keyword>
<evidence type="ECO:0000256" key="6">
    <source>
        <dbReference type="ARBA" id="ARBA00051963"/>
    </source>
</evidence>
<dbReference type="GO" id="GO:0005634">
    <property type="term" value="C:nucleus"/>
    <property type="evidence" value="ECO:0007669"/>
    <property type="project" value="TreeGrafter"/>
</dbReference>
<dbReference type="Pfam" id="PF03770">
    <property type="entry name" value="IPK"/>
    <property type="match status" value="1"/>
</dbReference>
<name>A0A8C4TJ34_ERPCA</name>
<dbReference type="GO" id="GO:0005524">
    <property type="term" value="F:ATP binding"/>
    <property type="evidence" value="ECO:0007669"/>
    <property type="project" value="UniProtKB-KW"/>
</dbReference>
<dbReference type="Ensembl" id="ENSECRT00000030734.1">
    <property type="protein sequence ID" value="ENSECRP00000030093.1"/>
    <property type="gene ID" value="ENSECRG00000020434.1"/>
</dbReference>
<protein>
    <recommendedName>
        <fullName evidence="7">Kinase</fullName>
        <ecNumber evidence="7">2.7.-.-</ecNumber>
    </recommendedName>
</protein>
<evidence type="ECO:0000256" key="4">
    <source>
        <dbReference type="ARBA" id="ARBA00022777"/>
    </source>
</evidence>
<keyword evidence="5" id="KW-0067">ATP-binding</keyword>
<dbReference type="RefSeq" id="XP_028677087.1">
    <property type="nucleotide sequence ID" value="XM_028821254.2"/>
</dbReference>
<evidence type="ECO:0000256" key="2">
    <source>
        <dbReference type="ARBA" id="ARBA00022679"/>
    </source>
</evidence>
<dbReference type="OrthoDB" id="338650at2759"/>